<evidence type="ECO:0000313" key="1">
    <source>
        <dbReference type="EMBL" id="GAF96251.1"/>
    </source>
</evidence>
<reference evidence="1" key="1">
    <citation type="journal article" date="2014" name="Front. Microbiol.">
        <title>High frequency of phylogenetically diverse reductive dehalogenase-homologous genes in deep subseafloor sedimentary metagenomes.</title>
        <authorList>
            <person name="Kawai M."/>
            <person name="Futagami T."/>
            <person name="Toyoda A."/>
            <person name="Takaki Y."/>
            <person name="Nishi S."/>
            <person name="Hori S."/>
            <person name="Arai W."/>
            <person name="Tsubouchi T."/>
            <person name="Morono Y."/>
            <person name="Uchiyama I."/>
            <person name="Ito T."/>
            <person name="Fujiyama A."/>
            <person name="Inagaki F."/>
            <person name="Takami H."/>
        </authorList>
    </citation>
    <scope>NUCLEOTIDE SEQUENCE</scope>
    <source>
        <strain evidence="1">Expedition CK06-06</strain>
    </source>
</reference>
<name>X0UA98_9ZZZZ</name>
<dbReference type="EMBL" id="BARS01015957">
    <property type="protein sequence ID" value="GAF96251.1"/>
    <property type="molecule type" value="Genomic_DNA"/>
</dbReference>
<protein>
    <submittedName>
        <fullName evidence="1">Uncharacterized protein</fullName>
    </submittedName>
</protein>
<comment type="caution">
    <text evidence="1">The sequence shown here is derived from an EMBL/GenBank/DDBJ whole genome shotgun (WGS) entry which is preliminary data.</text>
</comment>
<accession>X0UA98</accession>
<sequence length="70" mass="7686">MKVTLTVEFEVEPEKELTSKEQANVTGMMIRKARSRLGALVGQRLGGEVQAVGWEVSVQTVDVVGKSKLR</sequence>
<dbReference type="AlphaFoldDB" id="X0UA98"/>
<gene>
    <name evidence="1" type="ORF">S01H1_26336</name>
</gene>
<proteinExistence type="predicted"/>
<organism evidence="1">
    <name type="scientific">marine sediment metagenome</name>
    <dbReference type="NCBI Taxonomy" id="412755"/>
    <lineage>
        <taxon>unclassified sequences</taxon>
        <taxon>metagenomes</taxon>
        <taxon>ecological metagenomes</taxon>
    </lineage>
</organism>